<dbReference type="EMBL" id="JAVHUY010000009">
    <property type="protein sequence ID" value="MDQ7905151.1"/>
    <property type="molecule type" value="Genomic_DNA"/>
</dbReference>
<dbReference type="InterPro" id="IPR048834">
    <property type="entry name" value="SpaA_pre-album"/>
</dbReference>
<evidence type="ECO:0000313" key="4">
    <source>
        <dbReference type="Proteomes" id="UP001230908"/>
    </source>
</evidence>
<sequence>MAPLRDGVGHSRARRRAATRLLGRIGGALGILLPVVFAGLIATPTEVEAALPQECSPTTIFNLAGLPAGGSSGNAGNIYALDVNTGQNTMIGRFGSGNSTALNGLAVTDDLSAAYAVTQTNGTTIWTHTQAGVNSSVSAPSTGMTMVMGAVDPVTGIYYYAGYTGSGAGLTLAIFGYDPATNTPLGRLANVSMAGTGFSTGDIAFDGSGNLFVVAGTYNTVGTNTSQIRRVDGPLPTSGPAVTLPPTTLATNTAPVGSGFYNGIAFAADGTLFAQYATTGTATLVDINPNTGAVTTTTAQGGVASGIILTDLAGCSLPGTLTVQKDLPAGRAGADDQFTITITGGGITEGNSNTTTGTAAGIQDERVGPLPGIPSTEYTISESLAQGTTTSIDAYTTSWSCEDTNPGGGVVHCARSADARAGAG</sequence>
<feature type="domain" description="SpaA-like prealbumin fold" evidence="2">
    <location>
        <begin position="320"/>
        <end position="409"/>
    </location>
</feature>
<dbReference type="Proteomes" id="UP001230908">
    <property type="component" value="Unassembled WGS sequence"/>
</dbReference>
<dbReference type="Pfam" id="PF20674">
    <property type="entry name" value="SpaA_3"/>
    <property type="match status" value="1"/>
</dbReference>
<evidence type="ECO:0000259" key="2">
    <source>
        <dbReference type="Pfam" id="PF20674"/>
    </source>
</evidence>
<keyword evidence="1" id="KW-0812">Transmembrane</keyword>
<evidence type="ECO:0000256" key="1">
    <source>
        <dbReference type="SAM" id="Phobius"/>
    </source>
</evidence>
<keyword evidence="4" id="KW-1185">Reference proteome</keyword>
<proteinExistence type="predicted"/>
<keyword evidence="1" id="KW-1133">Transmembrane helix</keyword>
<feature type="transmembrane region" description="Helical" evidence="1">
    <location>
        <begin position="21"/>
        <end position="42"/>
    </location>
</feature>
<name>A0ABU0ZFF5_9ACTN</name>
<organism evidence="3 4">
    <name type="scientific">Phytohabitans maris</name>
    <dbReference type="NCBI Taxonomy" id="3071409"/>
    <lineage>
        <taxon>Bacteria</taxon>
        <taxon>Bacillati</taxon>
        <taxon>Actinomycetota</taxon>
        <taxon>Actinomycetes</taxon>
        <taxon>Micromonosporales</taxon>
        <taxon>Micromonosporaceae</taxon>
    </lineage>
</organism>
<keyword evidence="1" id="KW-0472">Membrane</keyword>
<accession>A0ABU0ZFF5</accession>
<protein>
    <recommendedName>
        <fullName evidence="2">SpaA-like prealbumin fold domain-containing protein</fullName>
    </recommendedName>
</protein>
<dbReference type="SUPFAM" id="SSF82171">
    <property type="entry name" value="DPP6 N-terminal domain-like"/>
    <property type="match status" value="1"/>
</dbReference>
<gene>
    <name evidence="3" type="ORF">RB614_11520</name>
</gene>
<reference evidence="3 4" key="1">
    <citation type="submission" date="2023-08" db="EMBL/GenBank/DDBJ databases">
        <title>Phytohabitans sansha sp. nov., isolated from marine sediment.</title>
        <authorList>
            <person name="Zhao Y."/>
            <person name="Yi K."/>
        </authorList>
    </citation>
    <scope>NUCLEOTIDE SEQUENCE [LARGE SCALE GENOMIC DNA]</scope>
    <source>
        <strain evidence="3 4">ZYX-F-186</strain>
    </source>
</reference>
<evidence type="ECO:0000313" key="3">
    <source>
        <dbReference type="EMBL" id="MDQ7905151.1"/>
    </source>
</evidence>
<dbReference type="RefSeq" id="WP_308712425.1">
    <property type="nucleotide sequence ID" value="NZ_JAVHUY010000009.1"/>
</dbReference>
<comment type="caution">
    <text evidence="3">The sequence shown here is derived from an EMBL/GenBank/DDBJ whole genome shotgun (WGS) entry which is preliminary data.</text>
</comment>